<accession>A0ACB8B0R8</accession>
<comment type="caution">
    <text evidence="1">The sequence shown here is derived from an EMBL/GenBank/DDBJ whole genome shotgun (WGS) entry which is preliminary data.</text>
</comment>
<evidence type="ECO:0000313" key="1">
    <source>
        <dbReference type="EMBL" id="KAH7919139.1"/>
    </source>
</evidence>
<dbReference type="EMBL" id="MU266691">
    <property type="protein sequence ID" value="KAH7919139.1"/>
    <property type="molecule type" value="Genomic_DNA"/>
</dbReference>
<sequence>MARWRTAGMGPRLTPSSNITIGHRLGIWFVINYALFISCVPVALIFYFSILTTAQPSQRASVTYKATLAAASVSVSAYYTFGLFLASIMDDCTASDVLVTLVERGLVPSGFHQSHYLTLPGIFGRRLSWDECLGASVPSLSHLYLRIRLPGGADITPPSTQQILVRPIVKWRKGRPSKNRQEDVYVISAGSSSQPTRLINQTSYSMGPAGRVSARNTAISITDSDATLNLNPELVMDTGYAGEPPQYGAVNDEDYAGVDLDADNAIPSKRKRTAGDQPLLNWIPDRGVYLDELLRHKGRGDSGHGGLCADCGSETSRYRCEDCFGEDVLCATCTVKRHATTPLHRLKEWTGNFFERVSLKSLGLRIQLGHSVGSICARPERAFGDAFVVVDIQGVHDVGLDFCGCETAKTRTKQLLRAHLFPSTSVDPKSAATFRVLEQFHLLSFESKVSAYEFYESLARRTDNTGLVATKDRYEPFMRMVREWRHLKMLKRAGRGHDPDGVDATKEGACAVLCPACPHPNKNLPDGWENVSLTKRWLYALFVAIDANFRLKRKFVSSDAADPGLSAGLAYFVPEKAYKAHLQTNTSYLQEKSTCASHNAVNMADTKSARGLAATGVGTIDCARHNMKLPNGVGDLQKGERYINMDYLFFSTLRGSPLRVLNVSYDIACQWHKKLWSRMQLLSPSFHVDIGNKVINFLVPKFHLPAHIPECQTAFSFNFMKGVGRTDGEAPERGWSNINPVASSTKEMGPGARRDTLDDHFGDWNWKKVVALGRTMLRKSNEALKESASQRLALQELEAALPEQDVKAWRIEVEAWENDQSQPNPYETKVETITQAAVRLQLAKDEAQELQEGRNPSVHVDVSPSVLIANGLDLEDQQRRLRELRNALGSHATDNQKTRVQQLSNALQRKIDAWASIQALYMPTVTILRSSSNVARGAKEPELPEDSKLWLPSEVRTTVVCDTRLQEYEWQLRFAQAGDALNDVRRYVRLESYLLRFKDRNLRGQGANTRARNTLAKIDLRKRGAADRYNGARGAMKTLSGILGKVSWGAMYQELARDDIRSIHDLLEGETEGRRTLSWIWKTAGILSRPDSDEGLQDALRVEWCKARARATRWSEEVELLMEEKRRILAFLTWHAGWWDKQAERRAFERIEEKEASVAYARRQAALRRSLAGRFSMNKDPIYGVIGVITHQSKSAE</sequence>
<gene>
    <name evidence="1" type="ORF">BV22DRAFT_1134058</name>
</gene>
<dbReference type="Proteomes" id="UP000790709">
    <property type="component" value="Unassembled WGS sequence"/>
</dbReference>
<evidence type="ECO:0000313" key="2">
    <source>
        <dbReference type="Proteomes" id="UP000790709"/>
    </source>
</evidence>
<reference evidence="1" key="1">
    <citation type="journal article" date="2021" name="New Phytol.">
        <title>Evolutionary innovations through gain and loss of genes in the ectomycorrhizal Boletales.</title>
        <authorList>
            <person name="Wu G."/>
            <person name="Miyauchi S."/>
            <person name="Morin E."/>
            <person name="Kuo A."/>
            <person name="Drula E."/>
            <person name="Varga T."/>
            <person name="Kohler A."/>
            <person name="Feng B."/>
            <person name="Cao Y."/>
            <person name="Lipzen A."/>
            <person name="Daum C."/>
            <person name="Hundley H."/>
            <person name="Pangilinan J."/>
            <person name="Johnson J."/>
            <person name="Barry K."/>
            <person name="LaButti K."/>
            <person name="Ng V."/>
            <person name="Ahrendt S."/>
            <person name="Min B."/>
            <person name="Choi I.G."/>
            <person name="Park H."/>
            <person name="Plett J.M."/>
            <person name="Magnuson J."/>
            <person name="Spatafora J.W."/>
            <person name="Nagy L.G."/>
            <person name="Henrissat B."/>
            <person name="Grigoriev I.V."/>
            <person name="Yang Z.L."/>
            <person name="Xu J."/>
            <person name="Martin F.M."/>
        </authorList>
    </citation>
    <scope>NUCLEOTIDE SEQUENCE</scope>
    <source>
        <strain evidence="1">KUC20120723A-06</strain>
    </source>
</reference>
<proteinExistence type="predicted"/>
<protein>
    <submittedName>
        <fullName evidence="1">Uncharacterized protein</fullName>
    </submittedName>
</protein>
<name>A0ACB8B0R8_9AGAM</name>
<organism evidence="1 2">
    <name type="scientific">Leucogyrophana mollusca</name>
    <dbReference type="NCBI Taxonomy" id="85980"/>
    <lineage>
        <taxon>Eukaryota</taxon>
        <taxon>Fungi</taxon>
        <taxon>Dikarya</taxon>
        <taxon>Basidiomycota</taxon>
        <taxon>Agaricomycotina</taxon>
        <taxon>Agaricomycetes</taxon>
        <taxon>Agaricomycetidae</taxon>
        <taxon>Boletales</taxon>
        <taxon>Boletales incertae sedis</taxon>
        <taxon>Leucogyrophana</taxon>
    </lineage>
</organism>
<keyword evidence="2" id="KW-1185">Reference proteome</keyword>